<gene>
    <name evidence="16 21" type="primary">polA</name>
    <name evidence="21" type="ORF">HRbin22_02480</name>
</gene>
<proteinExistence type="inferred from homology"/>
<comment type="similarity">
    <text evidence="1 16">Belongs to the DNA polymerase type-A family.</text>
</comment>
<comment type="function">
    <text evidence="16">In addition to polymerase activity, this DNA polymerase exhibits 3'-5' and 5'-3' exonuclease activity.</text>
</comment>
<dbReference type="InterPro" id="IPR036279">
    <property type="entry name" value="5-3_exonuclease_C_sf"/>
</dbReference>
<keyword evidence="5 16" id="KW-0548">Nucleotidyltransferase</keyword>
<evidence type="ECO:0000256" key="12">
    <source>
        <dbReference type="ARBA" id="ARBA00023125"/>
    </source>
</evidence>
<keyword evidence="6 16" id="KW-0235">DNA replication</keyword>
<dbReference type="SUPFAM" id="SSF88723">
    <property type="entry name" value="PIN domain-like"/>
    <property type="match status" value="1"/>
</dbReference>
<evidence type="ECO:0000256" key="11">
    <source>
        <dbReference type="ARBA" id="ARBA00022932"/>
    </source>
</evidence>
<dbReference type="NCBIfam" id="NF004397">
    <property type="entry name" value="PRK05755.1"/>
    <property type="match status" value="1"/>
</dbReference>
<dbReference type="Proteomes" id="UP000236642">
    <property type="component" value="Unassembled WGS sequence"/>
</dbReference>
<dbReference type="EMBL" id="BEHY01000127">
    <property type="protein sequence ID" value="GBD10213.1"/>
    <property type="molecule type" value="Genomic_DNA"/>
</dbReference>
<evidence type="ECO:0000256" key="14">
    <source>
        <dbReference type="ARBA" id="ARBA00049244"/>
    </source>
</evidence>
<keyword evidence="13 16" id="KW-0234">DNA repair</keyword>
<keyword evidence="12 16" id="KW-0238">DNA-binding</keyword>
<dbReference type="InterPro" id="IPR020045">
    <property type="entry name" value="DNA_polI_H3TH"/>
</dbReference>
<keyword evidence="9 16" id="KW-0378">Hydrolase</keyword>
<accession>A0A2H5Y9X5</accession>
<dbReference type="GO" id="GO:0008408">
    <property type="term" value="F:3'-5' exonuclease activity"/>
    <property type="evidence" value="ECO:0007669"/>
    <property type="project" value="UniProtKB-UniRule"/>
</dbReference>
<dbReference type="GO" id="GO:0006261">
    <property type="term" value="P:DNA-templated DNA replication"/>
    <property type="evidence" value="ECO:0007669"/>
    <property type="project" value="UniProtKB-UniRule"/>
</dbReference>
<keyword evidence="11 16" id="KW-0239">DNA-directed DNA polymerase</keyword>
<evidence type="ECO:0000256" key="5">
    <source>
        <dbReference type="ARBA" id="ARBA00022695"/>
    </source>
</evidence>
<dbReference type="GO" id="GO:0003677">
    <property type="term" value="F:DNA binding"/>
    <property type="evidence" value="ECO:0007669"/>
    <property type="project" value="UniProtKB-UniRule"/>
</dbReference>
<evidence type="ECO:0000256" key="1">
    <source>
        <dbReference type="ARBA" id="ARBA00007705"/>
    </source>
</evidence>
<dbReference type="Gene3D" id="1.20.1060.10">
    <property type="entry name" value="Taq DNA Polymerase, Chain T, domain 4"/>
    <property type="match status" value="1"/>
</dbReference>
<comment type="catalytic activity">
    <reaction evidence="14 16">
        <text>DNA(n) + a 2'-deoxyribonucleoside 5'-triphosphate = DNA(n+1) + diphosphate</text>
        <dbReference type="Rhea" id="RHEA:22508"/>
        <dbReference type="Rhea" id="RHEA-COMP:17339"/>
        <dbReference type="Rhea" id="RHEA-COMP:17340"/>
        <dbReference type="ChEBI" id="CHEBI:33019"/>
        <dbReference type="ChEBI" id="CHEBI:61560"/>
        <dbReference type="ChEBI" id="CHEBI:173112"/>
        <dbReference type="EC" id="2.7.7.7"/>
    </reaction>
</comment>
<evidence type="ECO:0000256" key="9">
    <source>
        <dbReference type="ARBA" id="ARBA00022801"/>
    </source>
</evidence>
<evidence type="ECO:0000259" key="20">
    <source>
        <dbReference type="SMART" id="SM00482"/>
    </source>
</evidence>
<dbReference type="InterPro" id="IPR019760">
    <property type="entry name" value="DNA-dir_DNA_pol_A_CS"/>
</dbReference>
<dbReference type="InterPro" id="IPR018320">
    <property type="entry name" value="DNA_polymerase_1"/>
</dbReference>
<evidence type="ECO:0000256" key="7">
    <source>
        <dbReference type="ARBA" id="ARBA00022722"/>
    </source>
</evidence>
<dbReference type="SUPFAM" id="SSF47807">
    <property type="entry name" value="5' to 3' exonuclease, C-terminal subdomain"/>
    <property type="match status" value="1"/>
</dbReference>
<dbReference type="Gene3D" id="3.30.70.370">
    <property type="match status" value="1"/>
</dbReference>
<dbReference type="InterPro" id="IPR008918">
    <property type="entry name" value="HhH2"/>
</dbReference>
<feature type="domain" description="DNA-directed DNA polymerase family A palm" evidence="20">
    <location>
        <begin position="696"/>
        <end position="911"/>
    </location>
</feature>
<keyword evidence="10 16" id="KW-0269">Exonuclease</keyword>
<dbReference type="CDD" id="cd09859">
    <property type="entry name" value="PIN_53EXO"/>
    <property type="match status" value="1"/>
</dbReference>
<dbReference type="NCBIfam" id="TIGR00593">
    <property type="entry name" value="pola"/>
    <property type="match status" value="1"/>
</dbReference>
<dbReference type="SMART" id="SM00475">
    <property type="entry name" value="53EXOc"/>
    <property type="match status" value="1"/>
</dbReference>
<keyword evidence="8 16" id="KW-0227">DNA damage</keyword>
<dbReference type="InterPro" id="IPR001098">
    <property type="entry name" value="DNA-dir_DNA_pol_A_palm_dom"/>
</dbReference>
<feature type="domain" description="5'-3' exonuclease" evidence="19">
    <location>
        <begin position="2"/>
        <end position="263"/>
    </location>
</feature>
<dbReference type="GO" id="GO:0003887">
    <property type="term" value="F:DNA-directed DNA polymerase activity"/>
    <property type="evidence" value="ECO:0007669"/>
    <property type="project" value="UniProtKB-UniRule"/>
</dbReference>
<dbReference type="PRINTS" id="PR00868">
    <property type="entry name" value="DNAPOLI"/>
</dbReference>
<dbReference type="SMART" id="SM00474">
    <property type="entry name" value="35EXOc"/>
    <property type="match status" value="1"/>
</dbReference>
<dbReference type="CDD" id="cd09898">
    <property type="entry name" value="H3TH_53EXO"/>
    <property type="match status" value="1"/>
</dbReference>
<evidence type="ECO:0000256" key="3">
    <source>
        <dbReference type="ARBA" id="ARBA00020311"/>
    </source>
</evidence>
<dbReference type="InterPro" id="IPR043502">
    <property type="entry name" value="DNA/RNA_pol_sf"/>
</dbReference>
<comment type="caution">
    <text evidence="21">The sequence shown here is derived from an EMBL/GenBank/DDBJ whole genome shotgun (WGS) entry which is preliminary data.</text>
</comment>
<sequence>MAPLVVLVDGHSLAYRAYYALLRQGFQTRRGEPTHAVYGFTSMLLKVWREHRPDYMAVAFDIGRTFRHEAFREYKATRAERPSDFDTQMARIHQIIDAFAIPKLTAEGYEADDVIGTVAHQALQRGMEVLIVTGDTDTFQLIRPGIRVLTSRRHFDDIVIYDVEAIRERYGLEPHQLVDLKALTGDPSDNIPGVRGIGERTATELLKRYGSLENIYAHLEEIQPERIRRLLEAGREQAFLSKQLAQIRVDVPITVDWEACRVGRYNREAVLALFQELEFRSLMNRLPNGAAPPESAPPAEEAAPRPAGQPTLFPEPAGPAVIQPLAVPPLRTEHLPRPTAATVVTDEAGLAALLEALERAPRFAFDVETDALSPMSAGLVGLSFAVEEGRGYYIPVGHRDGTPQLPLTRALEALRPMLSDPRRPKVAHHAKFDMLVLARHGVEVEGLAFDTMVAEWVLNPAAYGLSLKHLAWLRLGVEMTTIEQLIGKGKGQRSFADVPVSAAAPYAAADADLTLRIARVQEEELRRQGLWNLFTEIEIPLIPVLVRMELAGIMIDVPLLQQMSKEFERRIQALAQEIYRWVGYAFNLDSPRQLSDALFGKLQLPTANVPRTGTGMYSTSSEVLESLRGAHPVIDLILEYRQLAKLKSTYVDALPRMIHPATGRIHPLYHQTGTVTGRISASDPNIQNIPIRTELGRQIRRAFIAPPGSVLLSADYSQIELRILAHITKDPGLIAAFQAGEDIHRATAAKAFGIPLEQVTDEQRNFAKRINYGLIYGMSAHGLAQQLGISRREAERFIQQYFAAFPRVKAYIEAIKAQVARRGYVETLLGRRRYFPELMPAGPGQAPRRLPEAVRRKAEREAINAPIQGSAADILKLAMIRIDRALRAQGLRARMIMQVHDELVFEVPEAEVEAVRALVEDHMRHAYPLAVPLEVEIHIGPHWS</sequence>
<feature type="compositionally biased region" description="Low complexity" evidence="17">
    <location>
        <begin position="291"/>
        <end position="306"/>
    </location>
</feature>
<evidence type="ECO:0000256" key="4">
    <source>
        <dbReference type="ARBA" id="ARBA00022679"/>
    </source>
</evidence>
<evidence type="ECO:0000256" key="15">
    <source>
        <dbReference type="NCBIfam" id="TIGR00593"/>
    </source>
</evidence>
<dbReference type="InterPro" id="IPR012337">
    <property type="entry name" value="RNaseH-like_sf"/>
</dbReference>
<evidence type="ECO:0000313" key="22">
    <source>
        <dbReference type="Proteomes" id="UP000236642"/>
    </source>
</evidence>
<dbReference type="Pfam" id="PF00476">
    <property type="entry name" value="DNA_pol_A"/>
    <property type="match status" value="1"/>
</dbReference>
<dbReference type="GO" id="GO:0008409">
    <property type="term" value="F:5'-3' exonuclease activity"/>
    <property type="evidence" value="ECO:0007669"/>
    <property type="project" value="UniProtKB-UniRule"/>
</dbReference>
<dbReference type="InterPro" id="IPR020046">
    <property type="entry name" value="5-3_exonucl_a-hlix_arch_N"/>
</dbReference>
<reference evidence="22" key="1">
    <citation type="submission" date="2017-09" db="EMBL/GenBank/DDBJ databases">
        <title>Metaegenomics of thermophilic ammonia-oxidizing enrichment culture.</title>
        <authorList>
            <person name="Kato S."/>
            <person name="Suzuki K."/>
        </authorList>
    </citation>
    <scope>NUCLEOTIDE SEQUENCE [LARGE SCALE GENOMIC DNA]</scope>
</reference>
<evidence type="ECO:0000256" key="6">
    <source>
        <dbReference type="ARBA" id="ARBA00022705"/>
    </source>
</evidence>
<dbReference type="Pfam" id="PF01367">
    <property type="entry name" value="5_3_exonuc"/>
    <property type="match status" value="1"/>
</dbReference>
<dbReference type="InterPro" id="IPR036397">
    <property type="entry name" value="RNaseH_sf"/>
</dbReference>
<dbReference type="FunFam" id="1.20.1060.10:FF:000001">
    <property type="entry name" value="DNA polymerase I"/>
    <property type="match status" value="1"/>
</dbReference>
<dbReference type="Gene3D" id="1.10.150.20">
    <property type="entry name" value="5' to 3' exonuclease, C-terminal subdomain"/>
    <property type="match status" value="2"/>
</dbReference>
<evidence type="ECO:0000313" key="21">
    <source>
        <dbReference type="EMBL" id="GBD10213.1"/>
    </source>
</evidence>
<feature type="domain" description="3'-5' exonuclease" evidence="18">
    <location>
        <begin position="341"/>
        <end position="526"/>
    </location>
</feature>
<keyword evidence="4 16" id="KW-0808">Transferase</keyword>
<feature type="region of interest" description="Disordered" evidence="17">
    <location>
        <begin position="288"/>
        <end position="315"/>
    </location>
</feature>
<evidence type="ECO:0000256" key="17">
    <source>
        <dbReference type="SAM" id="MobiDB-lite"/>
    </source>
</evidence>
<dbReference type="PANTHER" id="PTHR10133">
    <property type="entry name" value="DNA POLYMERASE I"/>
    <property type="match status" value="1"/>
</dbReference>
<dbReference type="Pfam" id="PF02739">
    <property type="entry name" value="5_3_exonuc_N"/>
    <property type="match status" value="1"/>
</dbReference>
<protein>
    <recommendedName>
        <fullName evidence="3 15">DNA polymerase I</fullName>
        <ecNumber evidence="2 15">2.7.7.7</ecNumber>
    </recommendedName>
</protein>
<organism evidence="21 22">
    <name type="scientific">Candidatus Thermoflexus japonica</name>
    <dbReference type="NCBI Taxonomy" id="2035417"/>
    <lineage>
        <taxon>Bacteria</taxon>
        <taxon>Bacillati</taxon>
        <taxon>Chloroflexota</taxon>
        <taxon>Thermoflexia</taxon>
        <taxon>Thermoflexales</taxon>
        <taxon>Thermoflexaceae</taxon>
        <taxon>Thermoflexus</taxon>
    </lineage>
</organism>
<dbReference type="PROSITE" id="PS00447">
    <property type="entry name" value="DNA_POLYMERASE_A"/>
    <property type="match status" value="1"/>
</dbReference>
<dbReference type="InterPro" id="IPR029060">
    <property type="entry name" value="PIN-like_dom_sf"/>
</dbReference>
<dbReference type="SUPFAM" id="SSF56672">
    <property type="entry name" value="DNA/RNA polymerases"/>
    <property type="match status" value="1"/>
</dbReference>
<dbReference type="InterPro" id="IPR002562">
    <property type="entry name" value="3'-5'_exonuclease_dom"/>
</dbReference>
<dbReference type="SUPFAM" id="SSF53098">
    <property type="entry name" value="Ribonuclease H-like"/>
    <property type="match status" value="1"/>
</dbReference>
<dbReference type="CDD" id="cd08637">
    <property type="entry name" value="DNA_pol_A_pol_I_C"/>
    <property type="match status" value="1"/>
</dbReference>
<name>A0A2H5Y9X5_9CHLR</name>
<evidence type="ECO:0000259" key="18">
    <source>
        <dbReference type="SMART" id="SM00474"/>
    </source>
</evidence>
<dbReference type="AlphaFoldDB" id="A0A2H5Y9X5"/>
<dbReference type="CDD" id="cd06139">
    <property type="entry name" value="DNA_polA_I_Ecoli_like_exo"/>
    <property type="match status" value="1"/>
</dbReference>
<evidence type="ECO:0000259" key="19">
    <source>
        <dbReference type="SMART" id="SM00475"/>
    </source>
</evidence>
<dbReference type="FunFam" id="1.10.150.20:FF:000002">
    <property type="entry name" value="DNA polymerase I"/>
    <property type="match status" value="1"/>
</dbReference>
<dbReference type="EC" id="2.7.7.7" evidence="2 15"/>
<keyword evidence="7" id="KW-0540">Nuclease</keyword>
<dbReference type="InterPro" id="IPR002421">
    <property type="entry name" value="5-3_exonuclease"/>
</dbReference>
<dbReference type="FunFam" id="1.10.150.20:FF:000003">
    <property type="entry name" value="DNA polymerase I"/>
    <property type="match status" value="1"/>
</dbReference>
<evidence type="ECO:0000256" key="2">
    <source>
        <dbReference type="ARBA" id="ARBA00012417"/>
    </source>
</evidence>
<dbReference type="FunFam" id="3.40.50.1010:FF:000001">
    <property type="entry name" value="DNA polymerase I"/>
    <property type="match status" value="1"/>
</dbReference>
<dbReference type="Gene3D" id="3.30.420.10">
    <property type="entry name" value="Ribonuclease H-like superfamily/Ribonuclease H"/>
    <property type="match status" value="1"/>
</dbReference>
<evidence type="ECO:0000256" key="13">
    <source>
        <dbReference type="ARBA" id="ARBA00023204"/>
    </source>
</evidence>
<evidence type="ECO:0000256" key="10">
    <source>
        <dbReference type="ARBA" id="ARBA00022839"/>
    </source>
</evidence>
<dbReference type="InterPro" id="IPR002298">
    <property type="entry name" value="DNA_polymerase_A"/>
</dbReference>
<evidence type="ECO:0000256" key="16">
    <source>
        <dbReference type="RuleBase" id="RU004460"/>
    </source>
</evidence>
<dbReference type="PANTHER" id="PTHR10133:SF27">
    <property type="entry name" value="DNA POLYMERASE NU"/>
    <property type="match status" value="1"/>
</dbReference>
<dbReference type="SMART" id="SM00279">
    <property type="entry name" value="HhH2"/>
    <property type="match status" value="1"/>
</dbReference>
<dbReference type="GO" id="GO:0006302">
    <property type="term" value="P:double-strand break repair"/>
    <property type="evidence" value="ECO:0007669"/>
    <property type="project" value="TreeGrafter"/>
</dbReference>
<evidence type="ECO:0000256" key="8">
    <source>
        <dbReference type="ARBA" id="ARBA00022763"/>
    </source>
</evidence>
<dbReference type="Pfam" id="PF01612">
    <property type="entry name" value="DNA_pol_A_exo1"/>
    <property type="match status" value="1"/>
</dbReference>
<dbReference type="SMART" id="SM00482">
    <property type="entry name" value="POLAc"/>
    <property type="match status" value="1"/>
</dbReference>
<dbReference type="Gene3D" id="3.40.50.1010">
    <property type="entry name" value="5'-nuclease"/>
    <property type="match status" value="1"/>
</dbReference>